<comment type="caution">
    <text evidence="1">The sequence shown here is derived from an EMBL/GenBank/DDBJ whole genome shotgun (WGS) entry which is preliminary data.</text>
</comment>
<protein>
    <submittedName>
        <fullName evidence="1">Uncharacterized protein</fullName>
    </submittedName>
</protein>
<reference evidence="1" key="1">
    <citation type="submission" date="2021-03" db="EMBL/GenBank/DDBJ databases">
        <title>Draft genome sequence of rust myrtle Austropuccinia psidii MF-1, a brazilian biotype.</title>
        <authorList>
            <person name="Quecine M.C."/>
            <person name="Pachon D.M.R."/>
            <person name="Bonatelli M.L."/>
            <person name="Correr F.H."/>
            <person name="Franceschini L.M."/>
            <person name="Leite T.F."/>
            <person name="Margarido G.R.A."/>
            <person name="Almeida C.A."/>
            <person name="Ferrarezi J.A."/>
            <person name="Labate C.A."/>
        </authorList>
    </citation>
    <scope>NUCLEOTIDE SEQUENCE</scope>
    <source>
        <strain evidence="1">MF-1</strain>
    </source>
</reference>
<organism evidence="1 2">
    <name type="scientific">Austropuccinia psidii MF-1</name>
    <dbReference type="NCBI Taxonomy" id="1389203"/>
    <lineage>
        <taxon>Eukaryota</taxon>
        <taxon>Fungi</taxon>
        <taxon>Dikarya</taxon>
        <taxon>Basidiomycota</taxon>
        <taxon>Pucciniomycotina</taxon>
        <taxon>Pucciniomycetes</taxon>
        <taxon>Pucciniales</taxon>
        <taxon>Sphaerophragmiaceae</taxon>
        <taxon>Austropuccinia</taxon>
    </lineage>
</organism>
<dbReference type="AlphaFoldDB" id="A0A9Q3KVB5"/>
<evidence type="ECO:0000313" key="1">
    <source>
        <dbReference type="EMBL" id="MBW0586344.1"/>
    </source>
</evidence>
<proteinExistence type="predicted"/>
<dbReference type="Proteomes" id="UP000765509">
    <property type="component" value="Unassembled WGS sequence"/>
</dbReference>
<dbReference type="EMBL" id="AVOT02123635">
    <property type="protein sequence ID" value="MBW0586344.1"/>
    <property type="molecule type" value="Genomic_DNA"/>
</dbReference>
<gene>
    <name evidence="1" type="ORF">O181_126059</name>
</gene>
<name>A0A9Q3KVB5_9BASI</name>
<sequence>MSLKAQTHCHTIHNVWVITPHGATQQFGMARLPPHCLHAYAPAPPPDETPALPPHIRPHHSLPFRTPASYSSWLTILMLLRGPQVMPPTLPSPPLTPPCTRLTLSTAYHPYVCIAATRHASNTAYHPYTCMAPP</sequence>
<accession>A0A9Q3KVB5</accession>
<keyword evidence="2" id="KW-1185">Reference proteome</keyword>
<evidence type="ECO:0000313" key="2">
    <source>
        <dbReference type="Proteomes" id="UP000765509"/>
    </source>
</evidence>